<evidence type="ECO:0000313" key="1">
    <source>
        <dbReference type="EMBL" id="MFD1544741.1"/>
    </source>
</evidence>
<dbReference type="RefSeq" id="WP_219529468.1">
    <property type="nucleotide sequence ID" value="NZ_JAHKRM010000006.1"/>
</dbReference>
<keyword evidence="2" id="KW-1185">Reference proteome</keyword>
<accession>A0ABW4GRH4</accession>
<dbReference type="EMBL" id="JBHUCM010000044">
    <property type="protein sequence ID" value="MFD1544741.1"/>
    <property type="molecule type" value="Genomic_DNA"/>
</dbReference>
<gene>
    <name evidence="1" type="ORF">ACFSJ0_47405</name>
</gene>
<name>A0ABW4GRH4_9ACTN</name>
<evidence type="ECO:0008006" key="3">
    <source>
        <dbReference type="Google" id="ProtNLM"/>
    </source>
</evidence>
<comment type="caution">
    <text evidence="1">The sequence shown here is derived from an EMBL/GenBank/DDBJ whole genome shotgun (WGS) entry which is preliminary data.</text>
</comment>
<dbReference type="Proteomes" id="UP001597097">
    <property type="component" value="Unassembled WGS sequence"/>
</dbReference>
<evidence type="ECO:0000313" key="2">
    <source>
        <dbReference type="Proteomes" id="UP001597097"/>
    </source>
</evidence>
<organism evidence="1 2">
    <name type="scientific">Nonomuraea guangzhouensis</name>
    <dbReference type="NCBI Taxonomy" id="1291555"/>
    <lineage>
        <taxon>Bacteria</taxon>
        <taxon>Bacillati</taxon>
        <taxon>Actinomycetota</taxon>
        <taxon>Actinomycetes</taxon>
        <taxon>Streptosporangiales</taxon>
        <taxon>Streptosporangiaceae</taxon>
        <taxon>Nonomuraea</taxon>
    </lineage>
</organism>
<protein>
    <recommendedName>
        <fullName evidence="3">SRPBCC family protein</fullName>
    </recommendedName>
</protein>
<sequence length="154" mass="17001">MTWPIAEIDDVARLRVLAAAQPSAVFADGLVDAPFETVWAVAADLERELPVLLPDVRSLRLTAADGERLRARARGYGGLRAQFDIVLRPGWCVMQSRFLLGGMAAVRVGDRTRFAFLGGFRFPGVRLLRPVLTPVGRAYAPMVLRRLRDRLGTS</sequence>
<proteinExistence type="predicted"/>
<reference evidence="2" key="1">
    <citation type="journal article" date="2019" name="Int. J. Syst. Evol. Microbiol.">
        <title>The Global Catalogue of Microorganisms (GCM) 10K type strain sequencing project: providing services to taxonomists for standard genome sequencing and annotation.</title>
        <authorList>
            <consortium name="The Broad Institute Genomics Platform"/>
            <consortium name="The Broad Institute Genome Sequencing Center for Infectious Disease"/>
            <person name="Wu L."/>
            <person name="Ma J."/>
        </authorList>
    </citation>
    <scope>NUCLEOTIDE SEQUENCE [LARGE SCALE GENOMIC DNA]</scope>
    <source>
        <strain evidence="2">CGMCC 1.15399</strain>
    </source>
</reference>